<gene>
    <name evidence="1" type="ORF">PGO_122510</name>
</gene>
<sequence>MRKRKIMNPDDDYYSVKIPKFINVCPNIRHISPREREIFTDVIGHADSSLDNESESIDIQMNKTSNHLAKGEKSIISWCFDEDTYKKIKNAKNGTCDEDPPNDNLMDILNKTVVKEWMKEKCIKGESRNEEEATGRKETILVDHTDDSDMSYLTDDDLSDFANVEEFYECYQVTKNCHDMMSAPNMDPNDKVNILCNNMKYMDTNSFIAEYEDGKLIFFINEKPYILEHDKETNYLIESTEMNMMPIHCKLEKKFFIKSITRDEQNISPPKNLKLKNTDIYYSLYPVKK</sequence>
<dbReference type="OrthoDB" id="385061at2759"/>
<dbReference type="OMA" id="MPIHCIL"/>
<name>A0A1Y1JQB8_PLAGO</name>
<evidence type="ECO:0000313" key="2">
    <source>
        <dbReference type="Proteomes" id="UP000195521"/>
    </source>
</evidence>
<protein>
    <submittedName>
        <fullName evidence="1">Uncharacterized protein</fullName>
    </submittedName>
</protein>
<dbReference type="GeneID" id="39748991"/>
<dbReference type="RefSeq" id="XP_028544843.1">
    <property type="nucleotide sequence ID" value="XM_028689042.1"/>
</dbReference>
<dbReference type="Proteomes" id="UP000195521">
    <property type="component" value="Unassembled WGS sequence"/>
</dbReference>
<keyword evidence="2" id="KW-1185">Reference proteome</keyword>
<dbReference type="EMBL" id="BDQF01000013">
    <property type="protein sequence ID" value="GAW82254.1"/>
    <property type="molecule type" value="Genomic_DNA"/>
</dbReference>
<organism evidence="1 2">
    <name type="scientific">Plasmodium gonderi</name>
    <dbReference type="NCBI Taxonomy" id="77519"/>
    <lineage>
        <taxon>Eukaryota</taxon>
        <taxon>Sar</taxon>
        <taxon>Alveolata</taxon>
        <taxon>Apicomplexa</taxon>
        <taxon>Aconoidasida</taxon>
        <taxon>Haemosporida</taxon>
        <taxon>Plasmodiidae</taxon>
        <taxon>Plasmodium</taxon>
        <taxon>Plasmodium (Plasmodium)</taxon>
    </lineage>
</organism>
<reference evidence="2" key="1">
    <citation type="submission" date="2017-04" db="EMBL/GenBank/DDBJ databases">
        <title>Plasmodium gonderi genome.</title>
        <authorList>
            <person name="Arisue N."/>
            <person name="Honma H."/>
            <person name="Kawai S."/>
            <person name="Tougan T."/>
            <person name="Tanabe K."/>
            <person name="Horii T."/>
        </authorList>
    </citation>
    <scope>NUCLEOTIDE SEQUENCE [LARGE SCALE GENOMIC DNA]</scope>
    <source>
        <strain evidence="2">ATCC 30045</strain>
    </source>
</reference>
<evidence type="ECO:0000313" key="1">
    <source>
        <dbReference type="EMBL" id="GAW82254.1"/>
    </source>
</evidence>
<accession>A0A1Y1JQB8</accession>
<comment type="caution">
    <text evidence="1">The sequence shown here is derived from an EMBL/GenBank/DDBJ whole genome shotgun (WGS) entry which is preliminary data.</text>
</comment>
<proteinExistence type="predicted"/>
<dbReference type="AlphaFoldDB" id="A0A1Y1JQB8"/>